<keyword evidence="3" id="KW-1185">Reference proteome</keyword>
<dbReference type="InParanoid" id="A0A2P5HTR8"/>
<organism evidence="2 3">
    <name type="scientific">Diaporthe helianthi</name>
    <dbReference type="NCBI Taxonomy" id="158607"/>
    <lineage>
        <taxon>Eukaryota</taxon>
        <taxon>Fungi</taxon>
        <taxon>Dikarya</taxon>
        <taxon>Ascomycota</taxon>
        <taxon>Pezizomycotina</taxon>
        <taxon>Sordariomycetes</taxon>
        <taxon>Sordariomycetidae</taxon>
        <taxon>Diaporthales</taxon>
        <taxon>Diaporthaceae</taxon>
        <taxon>Diaporthe</taxon>
    </lineage>
</organism>
<gene>
    <name evidence="2" type="ORF">DHEL01_v207941</name>
</gene>
<protein>
    <submittedName>
        <fullName evidence="2">Uncharacterized protein</fullName>
    </submittedName>
</protein>
<comment type="caution">
    <text evidence="2">The sequence shown here is derived from an EMBL/GenBank/DDBJ whole genome shotgun (WGS) entry which is preliminary data.</text>
</comment>
<name>A0A2P5HTR8_DIAHE</name>
<keyword evidence="1" id="KW-0732">Signal</keyword>
<feature type="signal peptide" evidence="1">
    <location>
        <begin position="1"/>
        <end position="18"/>
    </location>
</feature>
<dbReference type="Proteomes" id="UP000094444">
    <property type="component" value="Unassembled WGS sequence"/>
</dbReference>
<dbReference type="EMBL" id="MAVT02000756">
    <property type="protein sequence ID" value="POS73667.1"/>
    <property type="molecule type" value="Genomic_DNA"/>
</dbReference>
<dbReference type="OrthoDB" id="5201252at2759"/>
<evidence type="ECO:0000256" key="1">
    <source>
        <dbReference type="SAM" id="SignalP"/>
    </source>
</evidence>
<feature type="chain" id="PRO_5015132110" evidence="1">
    <location>
        <begin position="19"/>
        <end position="107"/>
    </location>
</feature>
<proteinExistence type="predicted"/>
<reference evidence="2" key="1">
    <citation type="submission" date="2017-09" db="EMBL/GenBank/DDBJ databases">
        <title>Polyketide synthases of a Diaporthe helianthi virulent isolate.</title>
        <authorList>
            <person name="Baroncelli R."/>
        </authorList>
    </citation>
    <scope>NUCLEOTIDE SEQUENCE [LARGE SCALE GENOMIC DNA]</scope>
    <source>
        <strain evidence="2">7/96</strain>
    </source>
</reference>
<evidence type="ECO:0000313" key="3">
    <source>
        <dbReference type="Proteomes" id="UP000094444"/>
    </source>
</evidence>
<evidence type="ECO:0000313" key="2">
    <source>
        <dbReference type="EMBL" id="POS73667.1"/>
    </source>
</evidence>
<dbReference type="AlphaFoldDB" id="A0A2P5HTR8"/>
<accession>A0A2P5HTR8</accession>
<sequence length="107" mass="11112">MHFTTFITLLAAGYGAVAQIPTSTASEDVTSTPTPPEVPGLYYTCLGSDRFDVENSKGVCDAVSGNFHVFSGCCISNAATDVRDSYTQGCSDNGGTVRQSSLVCEAA</sequence>